<dbReference type="RefSeq" id="WP_286051252.1">
    <property type="nucleotide sequence ID" value="NZ_JASVWF010000001.1"/>
</dbReference>
<gene>
    <name evidence="2" type="ORF">QRT03_04200</name>
</gene>
<dbReference type="Proteomes" id="UP001231924">
    <property type="component" value="Unassembled WGS sequence"/>
</dbReference>
<evidence type="ECO:0000313" key="2">
    <source>
        <dbReference type="EMBL" id="MDL5155147.1"/>
    </source>
</evidence>
<organism evidence="2 3">
    <name type="scientific">Actinomycetospora termitidis</name>
    <dbReference type="NCBI Taxonomy" id="3053470"/>
    <lineage>
        <taxon>Bacteria</taxon>
        <taxon>Bacillati</taxon>
        <taxon>Actinomycetota</taxon>
        <taxon>Actinomycetes</taxon>
        <taxon>Pseudonocardiales</taxon>
        <taxon>Pseudonocardiaceae</taxon>
        <taxon>Actinomycetospora</taxon>
    </lineage>
</organism>
<reference evidence="2 3" key="1">
    <citation type="submission" date="2023-06" db="EMBL/GenBank/DDBJ databases">
        <title>Actinomycetospora Odt1-22.</title>
        <authorList>
            <person name="Supong K."/>
        </authorList>
    </citation>
    <scope>NUCLEOTIDE SEQUENCE [LARGE SCALE GENOMIC DNA]</scope>
    <source>
        <strain evidence="2 3">Odt1-22</strain>
    </source>
</reference>
<dbReference type="InterPro" id="IPR025475">
    <property type="entry name" value="DUF4326"/>
</dbReference>
<feature type="domain" description="DUF4326" evidence="1">
    <location>
        <begin position="9"/>
        <end position="95"/>
    </location>
</feature>
<name>A0ABT7M5S4_9PSEU</name>
<dbReference type="EMBL" id="JASVWF010000001">
    <property type="protein sequence ID" value="MDL5155147.1"/>
    <property type="molecule type" value="Genomic_DNA"/>
</dbReference>
<accession>A0ABT7M5S4</accession>
<proteinExistence type="predicted"/>
<dbReference type="Pfam" id="PF14216">
    <property type="entry name" value="DUF4326"/>
    <property type="match status" value="1"/>
</dbReference>
<evidence type="ECO:0000313" key="3">
    <source>
        <dbReference type="Proteomes" id="UP001231924"/>
    </source>
</evidence>
<sequence length="103" mass="11404">MPDRIQLRRSKGWRKPEGTITVARPSAWGSPFKLGGSVEVGGERVTLDRDLMIAVYRRWLAEHPELVEQVREELAGHDLACWCAADEACHADVLLRVAAGGDP</sequence>
<protein>
    <submittedName>
        <fullName evidence="2">DUF4326 domain-containing protein</fullName>
    </submittedName>
</protein>
<evidence type="ECO:0000259" key="1">
    <source>
        <dbReference type="Pfam" id="PF14216"/>
    </source>
</evidence>
<comment type="caution">
    <text evidence="2">The sequence shown here is derived from an EMBL/GenBank/DDBJ whole genome shotgun (WGS) entry which is preliminary data.</text>
</comment>
<keyword evidence="3" id="KW-1185">Reference proteome</keyword>